<protein>
    <submittedName>
        <fullName evidence="1">Uncharacterized protein</fullName>
    </submittedName>
</protein>
<organism evidence="1 2">
    <name type="scientific">Micromonospora rosaria</name>
    <dbReference type="NCBI Taxonomy" id="47874"/>
    <lineage>
        <taxon>Bacteria</taxon>
        <taxon>Bacillati</taxon>
        <taxon>Actinomycetota</taxon>
        <taxon>Actinomycetes</taxon>
        <taxon>Micromonosporales</taxon>
        <taxon>Micromonosporaceae</taxon>
        <taxon>Micromonospora</taxon>
    </lineage>
</organism>
<name>A0A136PJK1_9ACTN</name>
<dbReference type="Proteomes" id="UP000070620">
    <property type="component" value="Unassembled WGS sequence"/>
</dbReference>
<keyword evidence="2" id="KW-1185">Reference proteome</keyword>
<evidence type="ECO:0000313" key="1">
    <source>
        <dbReference type="EMBL" id="KXK58595.1"/>
    </source>
</evidence>
<reference evidence="1 2" key="1">
    <citation type="submission" date="2016-01" db="EMBL/GenBank/DDBJ databases">
        <title>Whole genome sequence and analysis of Micromonospora rosaria DSM 803, which can produce antibacterial substance rosamicin.</title>
        <authorList>
            <person name="Yang H."/>
            <person name="He X."/>
            <person name="Zhu D."/>
        </authorList>
    </citation>
    <scope>NUCLEOTIDE SEQUENCE [LARGE SCALE GENOMIC DNA]</scope>
    <source>
        <strain evidence="1 2">DSM 803</strain>
    </source>
</reference>
<proteinExistence type="predicted"/>
<dbReference type="AlphaFoldDB" id="A0A136PJK1"/>
<comment type="caution">
    <text evidence="1">The sequence shown here is derived from an EMBL/GenBank/DDBJ whole genome shotgun (WGS) entry which is preliminary data.</text>
</comment>
<dbReference type="EMBL" id="LRQV01000175">
    <property type="protein sequence ID" value="KXK58595.1"/>
    <property type="molecule type" value="Genomic_DNA"/>
</dbReference>
<sequence length="82" mass="8746">MARLRRLVDGQVRAAVLAAADPAPLAAWTATPAGADDLAAWQALARALPPGAPRRPLAVARAHHLAREYALPDATFLQRPRH</sequence>
<accession>A0A136PJK1</accession>
<evidence type="ECO:0000313" key="2">
    <source>
        <dbReference type="Proteomes" id="UP000070620"/>
    </source>
</evidence>
<gene>
    <name evidence="1" type="ORF">AWW66_28935</name>
</gene>